<evidence type="ECO:0000313" key="1">
    <source>
        <dbReference type="EnsemblMetazoa" id="GPPI000328-PA"/>
    </source>
</evidence>
<accession>A0A1B0AKT3</accession>
<proteinExistence type="predicted"/>
<dbReference type="EnsemblMetazoa" id="GPPI000328-RA">
    <property type="protein sequence ID" value="GPPI000328-PA"/>
    <property type="gene ID" value="GPPI000328"/>
</dbReference>
<dbReference type="AlphaFoldDB" id="A0A1B0AKT3"/>
<evidence type="ECO:0000313" key="2">
    <source>
        <dbReference type="Proteomes" id="UP000092460"/>
    </source>
</evidence>
<keyword evidence="2" id="KW-1185">Reference proteome</keyword>
<organism evidence="1 2">
    <name type="scientific">Glossina palpalis gambiensis</name>
    <dbReference type="NCBI Taxonomy" id="67801"/>
    <lineage>
        <taxon>Eukaryota</taxon>
        <taxon>Metazoa</taxon>
        <taxon>Ecdysozoa</taxon>
        <taxon>Arthropoda</taxon>
        <taxon>Hexapoda</taxon>
        <taxon>Insecta</taxon>
        <taxon>Pterygota</taxon>
        <taxon>Neoptera</taxon>
        <taxon>Endopterygota</taxon>
        <taxon>Diptera</taxon>
        <taxon>Brachycera</taxon>
        <taxon>Muscomorpha</taxon>
        <taxon>Hippoboscoidea</taxon>
        <taxon>Glossinidae</taxon>
        <taxon>Glossina</taxon>
    </lineage>
</organism>
<reference evidence="1" key="2">
    <citation type="submission" date="2020-05" db="UniProtKB">
        <authorList>
            <consortium name="EnsemblMetazoa"/>
        </authorList>
    </citation>
    <scope>IDENTIFICATION</scope>
    <source>
        <strain evidence="1">IAEA</strain>
    </source>
</reference>
<reference evidence="2" key="1">
    <citation type="submission" date="2015-01" db="EMBL/GenBank/DDBJ databases">
        <authorList>
            <person name="Aksoy S."/>
            <person name="Warren W."/>
            <person name="Wilson R.K."/>
        </authorList>
    </citation>
    <scope>NUCLEOTIDE SEQUENCE [LARGE SCALE GENOMIC DNA]</scope>
    <source>
        <strain evidence="2">IAEA</strain>
    </source>
</reference>
<name>A0A1B0AKT3_9MUSC</name>
<dbReference type="EMBL" id="JXJN01028224">
    <property type="status" value="NOT_ANNOTATED_CDS"/>
    <property type="molecule type" value="Genomic_DNA"/>
</dbReference>
<protein>
    <submittedName>
        <fullName evidence="1">Uncharacterized protein</fullName>
    </submittedName>
</protein>
<dbReference type="VEuPathDB" id="VectorBase:GPPI000328"/>
<dbReference type="Proteomes" id="UP000092460">
    <property type="component" value="Unassembled WGS sequence"/>
</dbReference>
<sequence length="69" mass="7837">EDHRLSAYHEKSEASQDLAIATLFTEFFQKSYFITATPAVVYPYHVAMKNVILSNALCLAFKANIKQKI</sequence>